<feature type="region of interest" description="Disordered" evidence="1">
    <location>
        <begin position="49"/>
        <end position="81"/>
    </location>
</feature>
<dbReference type="InterPro" id="IPR037507">
    <property type="entry name" value="Ribosomal_mL59"/>
</dbReference>
<accession>A0A1L9X657</accession>
<keyword evidence="4" id="KW-1185">Reference proteome</keyword>
<gene>
    <name evidence="3" type="ORF">ASPACDRAFT_57309</name>
</gene>
<dbReference type="InterPro" id="IPR040922">
    <property type="entry name" value="Ribosomal_mL59_dom"/>
</dbReference>
<dbReference type="Pfam" id="PF18126">
    <property type="entry name" value="Mitoc_mL59"/>
    <property type="match status" value="1"/>
</dbReference>
<dbReference type="EMBL" id="KV878971">
    <property type="protein sequence ID" value="OJK03956.1"/>
    <property type="molecule type" value="Genomic_DNA"/>
</dbReference>
<proteinExistence type="predicted"/>
<protein>
    <recommendedName>
        <fullName evidence="2">Large ribosomal subunit protein mL59 domain-containing protein</fullName>
    </recommendedName>
</protein>
<dbReference type="OrthoDB" id="18529at2759"/>
<name>A0A1L9X657_ASPA1</name>
<dbReference type="OMA" id="WPSGKAK"/>
<evidence type="ECO:0000256" key="1">
    <source>
        <dbReference type="SAM" id="MobiDB-lite"/>
    </source>
</evidence>
<evidence type="ECO:0000313" key="3">
    <source>
        <dbReference type="EMBL" id="OJK03956.1"/>
    </source>
</evidence>
<sequence>MAAPQAASSLATKLPTRLRNFFARYPPQIYSTTVRPPIEVPKPAALAQAAAAAAPNTTTTTNTTTSTTTTTTTSSSISPVTDAITESLLPSPYTPNREAKGYQPPDHKYSDALLWKGPKGRLNPFLPRKLGERKWEGPKIGLRRQAELVKLARQFGVEELLPPSRKSAEYKEARRAENQGLAIKGTGVGQKVKGHKWERTMEARLEDRRKAMLEMPEMVRLWKQRGHGRGWKQWPKK</sequence>
<feature type="region of interest" description="Disordered" evidence="1">
    <location>
        <begin position="86"/>
        <end position="105"/>
    </location>
</feature>
<dbReference type="PANTHER" id="PTHR28041">
    <property type="entry name" value="54S RIBOSOMAL PROTEIN L25, MITOCHONDRIAL"/>
    <property type="match status" value="1"/>
</dbReference>
<evidence type="ECO:0000259" key="2">
    <source>
        <dbReference type="Pfam" id="PF18126"/>
    </source>
</evidence>
<dbReference type="Proteomes" id="UP000184546">
    <property type="component" value="Unassembled WGS sequence"/>
</dbReference>
<evidence type="ECO:0000313" key="4">
    <source>
        <dbReference type="Proteomes" id="UP000184546"/>
    </source>
</evidence>
<reference evidence="4" key="1">
    <citation type="journal article" date="2017" name="Genome Biol.">
        <title>Comparative genomics reveals high biological diversity and specific adaptations in the industrially and medically important fungal genus Aspergillus.</title>
        <authorList>
            <person name="de Vries R.P."/>
            <person name="Riley R."/>
            <person name="Wiebenga A."/>
            <person name="Aguilar-Osorio G."/>
            <person name="Amillis S."/>
            <person name="Uchima C.A."/>
            <person name="Anderluh G."/>
            <person name="Asadollahi M."/>
            <person name="Askin M."/>
            <person name="Barry K."/>
            <person name="Battaglia E."/>
            <person name="Bayram O."/>
            <person name="Benocci T."/>
            <person name="Braus-Stromeyer S.A."/>
            <person name="Caldana C."/>
            <person name="Canovas D."/>
            <person name="Cerqueira G.C."/>
            <person name="Chen F."/>
            <person name="Chen W."/>
            <person name="Choi C."/>
            <person name="Clum A."/>
            <person name="Dos Santos R.A."/>
            <person name="Damasio A.R."/>
            <person name="Diallinas G."/>
            <person name="Emri T."/>
            <person name="Fekete E."/>
            <person name="Flipphi M."/>
            <person name="Freyberg S."/>
            <person name="Gallo A."/>
            <person name="Gournas C."/>
            <person name="Habgood R."/>
            <person name="Hainaut M."/>
            <person name="Harispe M.L."/>
            <person name="Henrissat B."/>
            <person name="Hilden K.S."/>
            <person name="Hope R."/>
            <person name="Hossain A."/>
            <person name="Karabika E."/>
            <person name="Karaffa L."/>
            <person name="Karanyi Z."/>
            <person name="Krasevec N."/>
            <person name="Kuo A."/>
            <person name="Kusch H."/>
            <person name="LaButti K."/>
            <person name="Lagendijk E.L."/>
            <person name="Lapidus A."/>
            <person name="Levasseur A."/>
            <person name="Lindquist E."/>
            <person name="Lipzen A."/>
            <person name="Logrieco A.F."/>
            <person name="MacCabe A."/>
            <person name="Maekelae M.R."/>
            <person name="Malavazi I."/>
            <person name="Melin P."/>
            <person name="Meyer V."/>
            <person name="Mielnichuk N."/>
            <person name="Miskei M."/>
            <person name="Molnar A.P."/>
            <person name="Mule G."/>
            <person name="Ngan C.Y."/>
            <person name="Orejas M."/>
            <person name="Orosz E."/>
            <person name="Ouedraogo J.P."/>
            <person name="Overkamp K.M."/>
            <person name="Park H.-S."/>
            <person name="Perrone G."/>
            <person name="Piumi F."/>
            <person name="Punt P.J."/>
            <person name="Ram A.F."/>
            <person name="Ramon A."/>
            <person name="Rauscher S."/>
            <person name="Record E."/>
            <person name="Riano-Pachon D.M."/>
            <person name="Robert V."/>
            <person name="Roehrig J."/>
            <person name="Ruller R."/>
            <person name="Salamov A."/>
            <person name="Salih N.S."/>
            <person name="Samson R.A."/>
            <person name="Sandor E."/>
            <person name="Sanguinetti M."/>
            <person name="Schuetze T."/>
            <person name="Sepcic K."/>
            <person name="Shelest E."/>
            <person name="Sherlock G."/>
            <person name="Sophianopoulou V."/>
            <person name="Squina F.M."/>
            <person name="Sun H."/>
            <person name="Susca A."/>
            <person name="Todd R.B."/>
            <person name="Tsang A."/>
            <person name="Unkles S.E."/>
            <person name="van de Wiele N."/>
            <person name="van Rossen-Uffink D."/>
            <person name="Oliveira J.V."/>
            <person name="Vesth T.C."/>
            <person name="Visser J."/>
            <person name="Yu J.-H."/>
            <person name="Zhou M."/>
            <person name="Andersen M.R."/>
            <person name="Archer D.B."/>
            <person name="Baker S.E."/>
            <person name="Benoit I."/>
            <person name="Brakhage A.A."/>
            <person name="Braus G.H."/>
            <person name="Fischer R."/>
            <person name="Frisvad J.C."/>
            <person name="Goldman G.H."/>
            <person name="Houbraken J."/>
            <person name="Oakley B."/>
            <person name="Pocsi I."/>
            <person name="Scazzocchio C."/>
            <person name="Seiboth B."/>
            <person name="vanKuyk P.A."/>
            <person name="Wortman J."/>
            <person name="Dyer P.S."/>
            <person name="Grigoriev I.V."/>
        </authorList>
    </citation>
    <scope>NUCLEOTIDE SEQUENCE [LARGE SCALE GENOMIC DNA]</scope>
    <source>
        <strain evidence="4">ATCC 16872 / CBS 172.66 / WB 5094</strain>
    </source>
</reference>
<dbReference type="GO" id="GO:0005762">
    <property type="term" value="C:mitochondrial large ribosomal subunit"/>
    <property type="evidence" value="ECO:0007669"/>
    <property type="project" value="InterPro"/>
</dbReference>
<organism evidence="3 4">
    <name type="scientific">Aspergillus aculeatus (strain ATCC 16872 / CBS 172.66 / WB 5094)</name>
    <dbReference type="NCBI Taxonomy" id="690307"/>
    <lineage>
        <taxon>Eukaryota</taxon>
        <taxon>Fungi</taxon>
        <taxon>Dikarya</taxon>
        <taxon>Ascomycota</taxon>
        <taxon>Pezizomycotina</taxon>
        <taxon>Eurotiomycetes</taxon>
        <taxon>Eurotiomycetidae</taxon>
        <taxon>Eurotiales</taxon>
        <taxon>Aspergillaceae</taxon>
        <taxon>Aspergillus</taxon>
        <taxon>Aspergillus subgen. Circumdati</taxon>
    </lineage>
</organism>
<dbReference type="VEuPathDB" id="FungiDB:ASPACDRAFT_57309"/>
<dbReference type="GO" id="GO:0003735">
    <property type="term" value="F:structural constituent of ribosome"/>
    <property type="evidence" value="ECO:0007669"/>
    <property type="project" value="InterPro"/>
</dbReference>
<dbReference type="AlphaFoldDB" id="A0A1L9X657"/>
<dbReference type="RefSeq" id="XP_020060295.1">
    <property type="nucleotide sequence ID" value="XM_020203227.1"/>
</dbReference>
<dbReference type="STRING" id="690307.A0A1L9X657"/>
<dbReference type="GeneID" id="30977041"/>
<feature type="compositionally biased region" description="Low complexity" evidence="1">
    <location>
        <begin position="49"/>
        <end position="76"/>
    </location>
</feature>
<feature type="domain" description="Large ribosomal subunit protein mL59" evidence="2">
    <location>
        <begin position="17"/>
        <end position="224"/>
    </location>
</feature>
<dbReference type="PANTHER" id="PTHR28041:SF1">
    <property type="entry name" value="LARGE RIBOSOMAL SUBUNIT PROTEIN ML59"/>
    <property type="match status" value="1"/>
</dbReference>